<proteinExistence type="predicted"/>
<reference evidence="2 3" key="1">
    <citation type="submission" date="2017-10" db="EMBL/GenBank/DDBJ databases">
        <title>Paenichitinophaga pekingensis gen. nov., sp. nov., isolated from activated sludge.</title>
        <authorList>
            <person name="Jin D."/>
            <person name="Kong X."/>
            <person name="Deng Y."/>
            <person name="Bai Z."/>
        </authorList>
    </citation>
    <scope>NUCLEOTIDE SEQUENCE [LARGE SCALE GENOMIC DNA]</scope>
    <source>
        <strain evidence="2 3">13</strain>
    </source>
</reference>
<dbReference type="Proteomes" id="UP000220133">
    <property type="component" value="Chromosome"/>
</dbReference>
<gene>
    <name evidence="2" type="ORF">COR50_04525</name>
</gene>
<feature type="compositionally biased region" description="Basic and acidic residues" evidence="1">
    <location>
        <begin position="16"/>
        <end position="35"/>
    </location>
</feature>
<evidence type="ECO:0000313" key="3">
    <source>
        <dbReference type="Proteomes" id="UP000220133"/>
    </source>
</evidence>
<protein>
    <submittedName>
        <fullName evidence="2">Uncharacterized protein</fullName>
    </submittedName>
</protein>
<dbReference type="KEGG" id="cbae:COR50_04525"/>
<feature type="region of interest" description="Disordered" evidence="1">
    <location>
        <begin position="1"/>
        <end position="35"/>
    </location>
</feature>
<evidence type="ECO:0000256" key="1">
    <source>
        <dbReference type="SAM" id="MobiDB-lite"/>
    </source>
</evidence>
<keyword evidence="3" id="KW-1185">Reference proteome</keyword>
<dbReference type="EMBL" id="CP023777">
    <property type="protein sequence ID" value="ATL46497.1"/>
    <property type="molecule type" value="Genomic_DNA"/>
</dbReference>
<evidence type="ECO:0000313" key="2">
    <source>
        <dbReference type="EMBL" id="ATL46497.1"/>
    </source>
</evidence>
<organism evidence="2 3">
    <name type="scientific">Chitinophaga caeni</name>
    <dbReference type="NCBI Taxonomy" id="2029983"/>
    <lineage>
        <taxon>Bacteria</taxon>
        <taxon>Pseudomonadati</taxon>
        <taxon>Bacteroidota</taxon>
        <taxon>Chitinophagia</taxon>
        <taxon>Chitinophagales</taxon>
        <taxon>Chitinophagaceae</taxon>
        <taxon>Chitinophaga</taxon>
    </lineage>
</organism>
<accession>A0A291QRC9</accession>
<sequence>MGKDGSEANYIKRKKAEKEKKDAGSGDEWEKAWQGDKSEKYQPKFEQLFSEYSDIKVGEDLDARYMMHVETEFIEVGFNVGVKAKPALVTLIVTFYEAENPKKVLCKIKMDKMKGFQGHFDSGSRIAEGYAKAGKYLAKFIKKKLK</sequence>
<dbReference type="OrthoDB" id="1151160at2"/>
<dbReference type="AlphaFoldDB" id="A0A291QRC9"/>
<dbReference type="RefSeq" id="WP_098192885.1">
    <property type="nucleotide sequence ID" value="NZ_CP023777.1"/>
</dbReference>
<name>A0A291QRC9_9BACT</name>